<evidence type="ECO:0000313" key="3">
    <source>
        <dbReference type="Proteomes" id="UP001480595"/>
    </source>
</evidence>
<keyword evidence="1" id="KW-0472">Membrane</keyword>
<dbReference type="Proteomes" id="UP001480595">
    <property type="component" value="Unassembled WGS sequence"/>
</dbReference>
<gene>
    <name evidence="2" type="ORF">PG994_011263</name>
</gene>
<feature type="transmembrane region" description="Helical" evidence="1">
    <location>
        <begin position="12"/>
        <end position="31"/>
    </location>
</feature>
<accession>A0ABR1TUX8</accession>
<keyword evidence="3" id="KW-1185">Reference proteome</keyword>
<organism evidence="2 3">
    <name type="scientific">Apiospora phragmitis</name>
    <dbReference type="NCBI Taxonomy" id="2905665"/>
    <lineage>
        <taxon>Eukaryota</taxon>
        <taxon>Fungi</taxon>
        <taxon>Dikarya</taxon>
        <taxon>Ascomycota</taxon>
        <taxon>Pezizomycotina</taxon>
        <taxon>Sordariomycetes</taxon>
        <taxon>Xylariomycetidae</taxon>
        <taxon>Amphisphaeriales</taxon>
        <taxon>Apiosporaceae</taxon>
        <taxon>Apiospora</taxon>
    </lineage>
</organism>
<dbReference type="GeneID" id="92095735"/>
<comment type="caution">
    <text evidence="2">The sequence shown here is derived from an EMBL/GenBank/DDBJ whole genome shotgun (WGS) entry which is preliminary data.</text>
</comment>
<keyword evidence="1" id="KW-0812">Transmembrane</keyword>
<reference evidence="2 3" key="1">
    <citation type="submission" date="2023-01" db="EMBL/GenBank/DDBJ databases">
        <title>Analysis of 21 Apiospora genomes using comparative genomics revels a genus with tremendous synthesis potential of carbohydrate active enzymes and secondary metabolites.</title>
        <authorList>
            <person name="Sorensen T."/>
        </authorList>
    </citation>
    <scope>NUCLEOTIDE SEQUENCE [LARGE SCALE GENOMIC DNA]</scope>
    <source>
        <strain evidence="2 3">CBS 135458</strain>
    </source>
</reference>
<evidence type="ECO:0000313" key="2">
    <source>
        <dbReference type="EMBL" id="KAK8049533.1"/>
    </source>
</evidence>
<keyword evidence="1" id="KW-1133">Transmembrane helix</keyword>
<proteinExistence type="predicted"/>
<evidence type="ECO:0000256" key="1">
    <source>
        <dbReference type="SAM" id="Phobius"/>
    </source>
</evidence>
<dbReference type="RefSeq" id="XP_066711782.1">
    <property type="nucleotide sequence ID" value="XM_066862672.1"/>
</dbReference>
<sequence>MLDSSRASSSPIKLLLSLIIFSWSLYYLGFLEVFADVEDEKVLFVGNFLESEADGDFDGEPIASLCSARNWTEGLVFNCDAPSGGIGVVRNVHLNCIRFAIEAVELIIPEIVRRDDRDIAKFLPSPRGPQRGAPPDYFYDRRHLNWTLSTFCPQIKVYWSIDELFDTPMASPISLRLNHLGLSRVDRTVLAQPEIWASQFTKYLDYKSNPKTRLWPFRVNVAQTREDVRELAASAFFSMQNRLDESRGGQGEGDTSALGFVGVHLHAQEDFWDADFPPYEEQAAHHLRYMVESKYPFAYLAPGATAAHVTSFT</sequence>
<protein>
    <submittedName>
        <fullName evidence="2">Uncharacterized protein</fullName>
    </submittedName>
</protein>
<name>A0ABR1TUX8_9PEZI</name>
<dbReference type="EMBL" id="JAQQWL010000011">
    <property type="protein sequence ID" value="KAK8049533.1"/>
    <property type="molecule type" value="Genomic_DNA"/>
</dbReference>